<dbReference type="SUPFAM" id="SSF56935">
    <property type="entry name" value="Porins"/>
    <property type="match status" value="1"/>
</dbReference>
<keyword evidence="3 7" id="KW-1134">Transmembrane beta strand</keyword>
<dbReference type="NCBIfam" id="TIGR04057">
    <property type="entry name" value="SusC_RagA_signa"/>
    <property type="match status" value="1"/>
</dbReference>
<evidence type="ECO:0000313" key="11">
    <source>
        <dbReference type="Proteomes" id="UP001226434"/>
    </source>
</evidence>
<keyword evidence="4 7" id="KW-0812">Transmembrane</keyword>
<evidence type="ECO:0000256" key="7">
    <source>
        <dbReference type="PROSITE-ProRule" id="PRU01360"/>
    </source>
</evidence>
<proteinExistence type="inferred from homology"/>
<evidence type="ECO:0000256" key="3">
    <source>
        <dbReference type="ARBA" id="ARBA00022452"/>
    </source>
</evidence>
<protein>
    <submittedName>
        <fullName evidence="10">SusC/RagA family TonB-linked outer membrane protein</fullName>
    </submittedName>
</protein>
<dbReference type="Pfam" id="PF13715">
    <property type="entry name" value="CarbopepD_reg_2"/>
    <property type="match status" value="1"/>
</dbReference>
<dbReference type="PROSITE" id="PS52016">
    <property type="entry name" value="TONB_DEPENDENT_REC_3"/>
    <property type="match status" value="1"/>
</dbReference>
<comment type="subcellular location">
    <subcellularLocation>
        <location evidence="1 7">Cell outer membrane</location>
        <topology evidence="1 7">Multi-pass membrane protein</topology>
    </subcellularLocation>
</comment>
<dbReference type="InterPro" id="IPR036942">
    <property type="entry name" value="Beta-barrel_TonB_sf"/>
</dbReference>
<feature type="signal peptide" evidence="8">
    <location>
        <begin position="1"/>
        <end position="20"/>
    </location>
</feature>
<evidence type="ECO:0000256" key="6">
    <source>
        <dbReference type="ARBA" id="ARBA00023237"/>
    </source>
</evidence>
<keyword evidence="5 7" id="KW-0472">Membrane</keyword>
<evidence type="ECO:0000313" key="10">
    <source>
        <dbReference type="EMBL" id="MDI3318430.1"/>
    </source>
</evidence>
<dbReference type="InterPro" id="IPR008969">
    <property type="entry name" value="CarboxyPept-like_regulatory"/>
</dbReference>
<evidence type="ECO:0000256" key="8">
    <source>
        <dbReference type="SAM" id="SignalP"/>
    </source>
</evidence>
<dbReference type="Pfam" id="PF07715">
    <property type="entry name" value="Plug"/>
    <property type="match status" value="1"/>
</dbReference>
<comment type="similarity">
    <text evidence="7">Belongs to the TonB-dependent receptor family.</text>
</comment>
<dbReference type="SUPFAM" id="SSF49464">
    <property type="entry name" value="Carboxypeptidase regulatory domain-like"/>
    <property type="match status" value="1"/>
</dbReference>
<organism evidence="10 11">
    <name type="scientific">Pinibacter soli</name>
    <dbReference type="NCBI Taxonomy" id="3044211"/>
    <lineage>
        <taxon>Bacteria</taxon>
        <taxon>Pseudomonadati</taxon>
        <taxon>Bacteroidota</taxon>
        <taxon>Chitinophagia</taxon>
        <taxon>Chitinophagales</taxon>
        <taxon>Chitinophagaceae</taxon>
        <taxon>Pinibacter</taxon>
    </lineage>
</organism>
<dbReference type="EMBL" id="JASBRG010000001">
    <property type="protein sequence ID" value="MDI3318430.1"/>
    <property type="molecule type" value="Genomic_DNA"/>
</dbReference>
<dbReference type="Gene3D" id="2.170.130.10">
    <property type="entry name" value="TonB-dependent receptor, plug domain"/>
    <property type="match status" value="1"/>
</dbReference>
<evidence type="ECO:0000256" key="1">
    <source>
        <dbReference type="ARBA" id="ARBA00004571"/>
    </source>
</evidence>
<keyword evidence="6 7" id="KW-0998">Cell outer membrane</keyword>
<dbReference type="Gene3D" id="2.40.170.20">
    <property type="entry name" value="TonB-dependent receptor, beta-barrel domain"/>
    <property type="match status" value="1"/>
</dbReference>
<keyword evidence="8" id="KW-0732">Signal</keyword>
<feature type="chain" id="PRO_5046862940" evidence="8">
    <location>
        <begin position="21"/>
        <end position="1065"/>
    </location>
</feature>
<accession>A0ABT6R788</accession>
<dbReference type="InterPro" id="IPR023996">
    <property type="entry name" value="TonB-dep_OMP_SusC/RagA"/>
</dbReference>
<evidence type="ECO:0000259" key="9">
    <source>
        <dbReference type="Pfam" id="PF07715"/>
    </source>
</evidence>
<name>A0ABT6R788_9BACT</name>
<dbReference type="InterPro" id="IPR039426">
    <property type="entry name" value="TonB-dep_rcpt-like"/>
</dbReference>
<dbReference type="InterPro" id="IPR023997">
    <property type="entry name" value="TonB-dep_OMP_SusC/RagA_CS"/>
</dbReference>
<dbReference type="NCBIfam" id="TIGR04056">
    <property type="entry name" value="OMP_RagA_SusC"/>
    <property type="match status" value="1"/>
</dbReference>
<dbReference type="Gene3D" id="2.60.40.1120">
    <property type="entry name" value="Carboxypeptidase-like, regulatory domain"/>
    <property type="match status" value="1"/>
</dbReference>
<evidence type="ECO:0000256" key="4">
    <source>
        <dbReference type="ARBA" id="ARBA00022692"/>
    </source>
</evidence>
<sequence length="1065" mass="115870">MRKLLLLLTVMIGLITQVLAQSRQVSGKVTDDKGNPVAGASVTIKDSKIGTTTKEDGSFSFSVPADTKALVVSGVGFIEKSASIGNGVVNVALENDDKKLVEVVVTALGMKKDKKSLGYATQEIKTADLTRTGNANLATAMQGKLAGVEIKPSSGMPGASSQIVIRGARSFTGNNTPLYVIDGMPVSTTSDFDAGNGGAGVSGTDVANRSIDIDPNDIESINVLKGQAASAIYGTRASNGVVIITTKSGKGLQVGKPVITVSNYSNIDKVSRKPNYQSTWAQGTVNAAGVYSFDPNNSASWGPKISDLPNDPKYGGNTNNTYTNGDLETHKGMYYVPQRASAGLDPWAKPQAYDNFGGFFKTGTSTNTSLNISQAMKGTNYSFGLANVEQKGIVPNTSMERYNAKGVAEIKVNDLWKTGFSANYAHSYIKKAPSANDGSLATVYATPRNYDLNGIPSENSKDPYTQILYRKATFNNPYWSANHNLFDEKTDRVFGNTFIEFVPIISKDNGKKLSFRYQLGVDAYTTHLQDINEYGSKTGTGSVDLRGITSTTWNSLLTANYSMDLTHDLKLTALLGNEINDRNQKLYEEYGTSLNFGGWPQINNATVKNADESKYRNRTVGVFGNVGLAYKDMLFLNVTGRNDIVSTMPSNNRSFFYPSFSAGFVLTQLNGLKGNDVLSFAKLRASYAEVGQPGSYYNNYYTTPSYTGGWWTDTHIQYPLGGKSAYIPNNVIYDPQLKPQNTISYEGGIDLKFLNNRIGLEYTFSRQNVKDQIFQVPLAASTGSAAQVMNGGSIHTNVHEIVLTANAIETRDFDWNLNFNFSKIQNYVDKLAPGVESIFLGGFVTPQVRAGIGYTFPVIYGTAFARDEQGRILVDDKGLPMAGAPNVIGVVSPKFTLGGGTSLRWKKLLLATTFDWKNGGQMYSGTNGLLMYNYGLDKTSEDRSTPFTYAGYTQDGKVNDILRGGENDKKAYYDLASRLGTIDEAAIFKSSFVKMRELSLSYKFSKVYKTLDINVSVFARNILLWTNYPNLDPETSQGNTNMAGSFERFSLPQTKSFGLGVNLVF</sequence>
<keyword evidence="11" id="KW-1185">Reference proteome</keyword>
<reference evidence="10 11" key="1">
    <citation type="submission" date="2023-05" db="EMBL/GenBank/DDBJ databases">
        <title>Genome sequence of Pinibacter sp. MAH-24.</title>
        <authorList>
            <person name="Huq M.A."/>
        </authorList>
    </citation>
    <scope>NUCLEOTIDE SEQUENCE [LARGE SCALE GENOMIC DNA]</scope>
    <source>
        <strain evidence="10 11">MAH-24</strain>
    </source>
</reference>
<feature type="domain" description="TonB-dependent receptor plug" evidence="9">
    <location>
        <begin position="114"/>
        <end position="241"/>
    </location>
</feature>
<dbReference type="Proteomes" id="UP001226434">
    <property type="component" value="Unassembled WGS sequence"/>
</dbReference>
<dbReference type="InterPro" id="IPR012910">
    <property type="entry name" value="Plug_dom"/>
</dbReference>
<keyword evidence="2 7" id="KW-0813">Transport</keyword>
<dbReference type="RefSeq" id="WP_282332564.1">
    <property type="nucleotide sequence ID" value="NZ_JASBRG010000001.1"/>
</dbReference>
<dbReference type="InterPro" id="IPR037066">
    <property type="entry name" value="Plug_dom_sf"/>
</dbReference>
<evidence type="ECO:0000256" key="2">
    <source>
        <dbReference type="ARBA" id="ARBA00022448"/>
    </source>
</evidence>
<comment type="caution">
    <text evidence="10">The sequence shown here is derived from an EMBL/GenBank/DDBJ whole genome shotgun (WGS) entry which is preliminary data.</text>
</comment>
<gene>
    <name evidence="10" type="ORF">QJ048_01535</name>
</gene>
<evidence type="ECO:0000256" key="5">
    <source>
        <dbReference type="ARBA" id="ARBA00023136"/>
    </source>
</evidence>